<evidence type="ECO:0000256" key="2">
    <source>
        <dbReference type="ARBA" id="ARBA00022801"/>
    </source>
</evidence>
<evidence type="ECO:0000256" key="3">
    <source>
        <dbReference type="RuleBase" id="RU361235"/>
    </source>
</evidence>
<reference evidence="5" key="1">
    <citation type="submission" date="2021-02" db="EMBL/GenBank/DDBJ databases">
        <title>Psilocybe cubensis genome.</title>
        <authorList>
            <person name="Mckernan K.J."/>
            <person name="Crawford S."/>
            <person name="Trippe A."/>
            <person name="Kane L.T."/>
            <person name="Mclaughlin S."/>
        </authorList>
    </citation>
    <scope>NUCLEOTIDE SEQUENCE [LARGE SCALE GENOMIC DNA]</scope>
    <source>
        <strain evidence="5">MGC-MH-2018</strain>
    </source>
</reference>
<feature type="signal peptide" evidence="3">
    <location>
        <begin position="1"/>
        <end position="23"/>
    </location>
</feature>
<dbReference type="SUPFAM" id="SSF53474">
    <property type="entry name" value="alpha/beta-Hydrolases"/>
    <property type="match status" value="1"/>
</dbReference>
<sequence length="540" mass="58927">MAHLPLSSCVLILASHLFIFVNASPPPVVDLGYATYQGAVVQDKLTNATHTQFLGMRYAAPPTGSARFRGPIPPSSTHGIQIADTEPPECFQASLGSSPTSPFLPVSNHKPRAADSGPSEDCLFLNVYVPGNLGEKRNLPVVFWIHGGGYALGSASLYDGNDLLRESNEGVIAVVIQYRLGLFGFLSGHKVKESGTLNAGLLDQQFAMKWVQQHISKFGGDANKVTIWGESSGAGSVLQHIVANGGRTRPPLFRAAITSSTYLPSQYRFDDQIPETLFSETLAKTNCSSAIDSLECLRKVDVDTLQNANTEIYTSGFFGTFAFVPVVDGRFITNRPTVLLKNGRLNGKTHLSVTNTFEGTRFVNQTTANTVEVPTYVTQLFPQLTPQQAKMVADQYAPLGTPIFQVNAIMGESIFICPTYMLLRAFDQRGFKGEFAIPPGSHGLDVSFYFNNGVLPSAFPNQQFVTAFAESFQNFVVSLDPNVKSDRADITSLWKQWGGSNEMLFNLTETGTPDIRSIQTSHDLLKRCDFWESMTSATSQ</sequence>
<accession>A0A8H7Y035</accession>
<evidence type="ECO:0000313" key="5">
    <source>
        <dbReference type="EMBL" id="KAG5168569.1"/>
    </source>
</evidence>
<dbReference type="EMBL" id="JAFIQS010000006">
    <property type="protein sequence ID" value="KAG5168569.1"/>
    <property type="molecule type" value="Genomic_DNA"/>
</dbReference>
<comment type="caution">
    <text evidence="5">The sequence shown here is derived from an EMBL/GenBank/DDBJ whole genome shotgun (WGS) entry which is preliminary data.</text>
</comment>
<organism evidence="5">
    <name type="scientific">Psilocybe cubensis</name>
    <name type="common">Psychedelic mushroom</name>
    <name type="synonym">Stropharia cubensis</name>
    <dbReference type="NCBI Taxonomy" id="181762"/>
    <lineage>
        <taxon>Eukaryota</taxon>
        <taxon>Fungi</taxon>
        <taxon>Dikarya</taxon>
        <taxon>Basidiomycota</taxon>
        <taxon>Agaricomycotina</taxon>
        <taxon>Agaricomycetes</taxon>
        <taxon>Agaricomycetidae</taxon>
        <taxon>Agaricales</taxon>
        <taxon>Agaricineae</taxon>
        <taxon>Strophariaceae</taxon>
        <taxon>Psilocybe</taxon>
    </lineage>
</organism>
<dbReference type="PROSITE" id="PS00941">
    <property type="entry name" value="CARBOXYLESTERASE_B_2"/>
    <property type="match status" value="1"/>
</dbReference>
<feature type="chain" id="PRO_5034569470" description="Carboxylic ester hydrolase" evidence="3">
    <location>
        <begin position="24"/>
        <end position="540"/>
    </location>
</feature>
<dbReference type="AlphaFoldDB" id="A0A8H7Y035"/>
<dbReference type="PROSITE" id="PS00122">
    <property type="entry name" value="CARBOXYLESTERASE_B_1"/>
    <property type="match status" value="1"/>
</dbReference>
<dbReference type="InterPro" id="IPR050309">
    <property type="entry name" value="Type-B_Carboxylest/Lipase"/>
</dbReference>
<dbReference type="GO" id="GO:0016787">
    <property type="term" value="F:hydrolase activity"/>
    <property type="evidence" value="ECO:0007669"/>
    <property type="project" value="UniProtKB-KW"/>
</dbReference>
<proteinExistence type="inferred from homology"/>
<dbReference type="InterPro" id="IPR019826">
    <property type="entry name" value="Carboxylesterase_B_AS"/>
</dbReference>
<dbReference type="Pfam" id="PF00135">
    <property type="entry name" value="COesterase"/>
    <property type="match status" value="1"/>
</dbReference>
<dbReference type="PANTHER" id="PTHR11559">
    <property type="entry name" value="CARBOXYLESTERASE"/>
    <property type="match status" value="1"/>
</dbReference>
<dbReference type="InterPro" id="IPR029058">
    <property type="entry name" value="AB_hydrolase_fold"/>
</dbReference>
<keyword evidence="2 3" id="KW-0378">Hydrolase</keyword>
<dbReference type="Gene3D" id="3.40.50.1820">
    <property type="entry name" value="alpha/beta hydrolase"/>
    <property type="match status" value="1"/>
</dbReference>
<dbReference type="InterPro" id="IPR002018">
    <property type="entry name" value="CarbesteraseB"/>
</dbReference>
<dbReference type="InterPro" id="IPR019819">
    <property type="entry name" value="Carboxylesterase_B_CS"/>
</dbReference>
<name>A0A8H7Y035_PSICU</name>
<feature type="domain" description="Carboxylesterase type B" evidence="4">
    <location>
        <begin position="26"/>
        <end position="518"/>
    </location>
</feature>
<keyword evidence="3" id="KW-0732">Signal</keyword>
<gene>
    <name evidence="5" type="ORF">JR316_007170</name>
</gene>
<protein>
    <recommendedName>
        <fullName evidence="3">Carboxylic ester hydrolase</fullName>
        <ecNumber evidence="3">3.1.1.-</ecNumber>
    </recommendedName>
</protein>
<dbReference type="EC" id="3.1.1.-" evidence="3"/>
<comment type="similarity">
    <text evidence="1 3">Belongs to the type-B carboxylesterase/lipase family.</text>
</comment>
<evidence type="ECO:0000256" key="1">
    <source>
        <dbReference type="ARBA" id="ARBA00005964"/>
    </source>
</evidence>
<evidence type="ECO:0000259" key="4">
    <source>
        <dbReference type="Pfam" id="PF00135"/>
    </source>
</evidence>